<reference evidence="2" key="1">
    <citation type="journal article" date="2020" name="Stud. Mycol.">
        <title>101 Dothideomycetes genomes: a test case for predicting lifestyles and emergence of pathogens.</title>
        <authorList>
            <person name="Haridas S."/>
            <person name="Albert R."/>
            <person name="Binder M."/>
            <person name="Bloem J."/>
            <person name="Labutti K."/>
            <person name="Salamov A."/>
            <person name="Andreopoulos B."/>
            <person name="Baker S."/>
            <person name="Barry K."/>
            <person name="Bills G."/>
            <person name="Bluhm B."/>
            <person name="Cannon C."/>
            <person name="Castanera R."/>
            <person name="Culley D."/>
            <person name="Daum C."/>
            <person name="Ezra D."/>
            <person name="Gonzalez J."/>
            <person name="Henrissat B."/>
            <person name="Kuo A."/>
            <person name="Liang C."/>
            <person name="Lipzen A."/>
            <person name="Lutzoni F."/>
            <person name="Magnuson J."/>
            <person name="Mondo S."/>
            <person name="Nolan M."/>
            <person name="Ohm R."/>
            <person name="Pangilinan J."/>
            <person name="Park H.-J."/>
            <person name="Ramirez L."/>
            <person name="Alfaro M."/>
            <person name="Sun H."/>
            <person name="Tritt A."/>
            <person name="Yoshinaga Y."/>
            <person name="Zwiers L.-H."/>
            <person name="Turgeon B."/>
            <person name="Goodwin S."/>
            <person name="Spatafora J."/>
            <person name="Crous P."/>
            <person name="Grigoriev I."/>
        </authorList>
    </citation>
    <scope>NUCLEOTIDE SEQUENCE</scope>
    <source>
        <strain evidence="2">CBS 262.69</strain>
    </source>
</reference>
<protein>
    <submittedName>
        <fullName evidence="2">Uncharacterized protein</fullName>
    </submittedName>
</protein>
<dbReference type="EMBL" id="ML996689">
    <property type="protein sequence ID" value="KAF2404000.1"/>
    <property type="molecule type" value="Genomic_DNA"/>
</dbReference>
<accession>A0A6G1I6U1</accession>
<organism evidence="2 3">
    <name type="scientific">Trichodelitschia bisporula</name>
    <dbReference type="NCBI Taxonomy" id="703511"/>
    <lineage>
        <taxon>Eukaryota</taxon>
        <taxon>Fungi</taxon>
        <taxon>Dikarya</taxon>
        <taxon>Ascomycota</taxon>
        <taxon>Pezizomycotina</taxon>
        <taxon>Dothideomycetes</taxon>
        <taxon>Dothideomycetes incertae sedis</taxon>
        <taxon>Phaeotrichales</taxon>
        <taxon>Phaeotrichaceae</taxon>
        <taxon>Trichodelitschia</taxon>
    </lineage>
</organism>
<keyword evidence="3" id="KW-1185">Reference proteome</keyword>
<feature type="region of interest" description="Disordered" evidence="1">
    <location>
        <begin position="219"/>
        <end position="260"/>
    </location>
</feature>
<gene>
    <name evidence="2" type="ORF">EJ06DRAFT_302517</name>
</gene>
<dbReference type="Proteomes" id="UP000799640">
    <property type="component" value="Unassembled WGS sequence"/>
</dbReference>
<dbReference type="OrthoDB" id="4716584at2759"/>
<feature type="compositionally biased region" description="Low complexity" evidence="1">
    <location>
        <begin position="335"/>
        <end position="363"/>
    </location>
</feature>
<dbReference type="AlphaFoldDB" id="A0A6G1I6U1"/>
<feature type="compositionally biased region" description="Basic and acidic residues" evidence="1">
    <location>
        <begin position="38"/>
        <end position="53"/>
    </location>
</feature>
<feature type="compositionally biased region" description="Polar residues" evidence="1">
    <location>
        <begin position="121"/>
        <end position="141"/>
    </location>
</feature>
<feature type="region of interest" description="Disordered" evidence="1">
    <location>
        <begin position="103"/>
        <end position="141"/>
    </location>
</feature>
<feature type="region of interest" description="Disordered" evidence="1">
    <location>
        <begin position="335"/>
        <end position="364"/>
    </location>
</feature>
<evidence type="ECO:0000313" key="2">
    <source>
        <dbReference type="EMBL" id="KAF2404000.1"/>
    </source>
</evidence>
<sequence length="558" mass="62082">MSFPFRDPAADVPPDVSSDAKPRRFEPQLIATARRSRRVGDTRPAHHPTDRTDAIPGQPEARKPLPRRPKLITRNTTGTLDRLNPTREMRRLGIPLPKRRCSFNSTRPFSPFSPFDDDTPELSTSPSSASETDCPSKRGSASPTYLLDLAALPSRADLEAAVAAFPNEDRHVPIAHFVDSSNDDYDTRERADSFNWELKDMRAHTALLEAEREKERARREARRQRARQMSDRWAPPQKIVLPPPSPPRQPDGEMERMRRQARPPMLGTEIKFPRCVSPDRARFDTTQGSHAARSAMCYLTAHTGDASRTATEHRSGSGLWCPKGVSGGACGTQGSLWSRGSSSRAVSPSNVSPTNSNSSSNSNIKGTSGLWGGFCVDSGTPLRGPMGLVTPMVEEPGFNWVRERGLPPSPPPSTWDGLHEELEEKAMATVTEIVEEPESIEKEEFDDAFVTQVYNYLSLGYPALGRRYDGELSRVTRVPIEELRKDDNLSAARGYIRLGEGEECCGAAVGEESCARWRALRKYIQEWGRQCPKMMEEERGLALMRGVGMGERRGSWRG</sequence>
<name>A0A6G1I6U1_9PEZI</name>
<evidence type="ECO:0000256" key="1">
    <source>
        <dbReference type="SAM" id="MobiDB-lite"/>
    </source>
</evidence>
<evidence type="ECO:0000313" key="3">
    <source>
        <dbReference type="Proteomes" id="UP000799640"/>
    </source>
</evidence>
<proteinExistence type="predicted"/>
<feature type="region of interest" description="Disordered" evidence="1">
    <location>
        <begin position="1"/>
        <end position="81"/>
    </location>
</feature>